<dbReference type="AlphaFoldDB" id="A0A1M6HD75"/>
<evidence type="ECO:0000313" key="1">
    <source>
        <dbReference type="EMBL" id="SHJ20104.1"/>
    </source>
</evidence>
<protein>
    <submittedName>
        <fullName evidence="1">Uncharacterized protein</fullName>
    </submittedName>
</protein>
<gene>
    <name evidence="1" type="ORF">SAMN02745176_02751</name>
</gene>
<dbReference type="Proteomes" id="UP000184442">
    <property type="component" value="Unassembled WGS sequence"/>
</dbReference>
<reference evidence="1 2" key="1">
    <citation type="submission" date="2016-11" db="EMBL/GenBank/DDBJ databases">
        <authorList>
            <person name="Jaros S."/>
            <person name="Januszkiewicz K."/>
            <person name="Wedrychowicz H."/>
        </authorList>
    </citation>
    <scope>NUCLEOTIDE SEQUENCE [LARGE SCALE GENOMIC DNA]</scope>
    <source>
        <strain evidence="1 2">DSM 19022</strain>
    </source>
</reference>
<dbReference type="EMBL" id="FQZS01000020">
    <property type="protein sequence ID" value="SHJ20104.1"/>
    <property type="molecule type" value="Genomic_DNA"/>
</dbReference>
<accession>A0A1M6HD75</accession>
<name>A0A1M6HD75_9FIRM</name>
<evidence type="ECO:0000313" key="2">
    <source>
        <dbReference type="Proteomes" id="UP000184442"/>
    </source>
</evidence>
<keyword evidence="2" id="KW-1185">Reference proteome</keyword>
<organism evidence="1 2">
    <name type="scientific">Lutispora thermophila DSM 19022</name>
    <dbReference type="NCBI Taxonomy" id="1122184"/>
    <lineage>
        <taxon>Bacteria</taxon>
        <taxon>Bacillati</taxon>
        <taxon>Bacillota</taxon>
        <taxon>Clostridia</taxon>
        <taxon>Lutisporales</taxon>
        <taxon>Lutisporaceae</taxon>
        <taxon>Lutispora</taxon>
    </lineage>
</organism>
<sequence>MVKLIAEKENIVYVDYLHYKGEVLRFADIVESYYKKSLNNNMPENEFERKGYIAFWNEWKRRKAGGI</sequence>
<dbReference type="STRING" id="1122184.SAMN02745176_02751"/>
<proteinExistence type="predicted"/>